<evidence type="ECO:0000313" key="3">
    <source>
        <dbReference type="Proteomes" id="UP000005952"/>
    </source>
</evidence>
<proteinExistence type="predicted"/>
<keyword evidence="1" id="KW-0472">Membrane</keyword>
<evidence type="ECO:0000313" key="2">
    <source>
        <dbReference type="EMBL" id="AGK57399.1"/>
    </source>
</evidence>
<reference evidence="2 3" key="1">
    <citation type="journal article" date="2013" name="Genome Announc.">
        <title>Genome sequences for three denitrifying bacterial strains isolated from a uranium- and nitrate-contaminated subsurface environment.</title>
        <authorList>
            <person name="Venkatramanan R."/>
            <person name="Prakash O."/>
            <person name="Woyke T."/>
            <person name="Chain P."/>
            <person name="Goodwin L.A."/>
            <person name="Watson D."/>
            <person name="Brooks S."/>
            <person name="Kostka J.E."/>
            <person name="Green S.J."/>
        </authorList>
    </citation>
    <scope>NUCLEOTIDE SEQUENCE [LARGE SCALE GENOMIC DNA]</scope>
    <source>
        <strain evidence="2 3">1NES1</strain>
    </source>
</reference>
<protein>
    <submittedName>
        <fullName evidence="2">Uncharacterized protein</fullName>
    </submittedName>
</protein>
<dbReference type="KEGG" id="hdt:HYPDE_28598"/>
<dbReference type="HOGENOM" id="CLU_2954300_0_0_5"/>
<gene>
    <name evidence="2" type="ORF">HYPDE_28598</name>
</gene>
<sequence>MLRRYLIVNGIMTALLYGAVWAFAPSVPRLIQSAESTFKAFAMDSPMLRPVVYRIINGH</sequence>
<keyword evidence="1" id="KW-1133">Transmembrane helix</keyword>
<dbReference type="RefSeq" id="WP_015597436.1">
    <property type="nucleotide sequence ID" value="NC_021172.1"/>
</dbReference>
<dbReference type="Proteomes" id="UP000005952">
    <property type="component" value="Chromosome"/>
</dbReference>
<feature type="transmembrane region" description="Helical" evidence="1">
    <location>
        <begin position="6"/>
        <end position="24"/>
    </location>
</feature>
<dbReference type="AlphaFoldDB" id="N0B1N7"/>
<keyword evidence="1" id="KW-0812">Transmembrane</keyword>
<keyword evidence="3" id="KW-1185">Reference proteome</keyword>
<dbReference type="EMBL" id="CP005587">
    <property type="protein sequence ID" value="AGK57399.1"/>
    <property type="molecule type" value="Genomic_DNA"/>
</dbReference>
<dbReference type="OrthoDB" id="7933639at2"/>
<accession>N0B1N7</accession>
<organism evidence="2 3">
    <name type="scientific">Hyphomicrobium denitrificans 1NES1</name>
    <dbReference type="NCBI Taxonomy" id="670307"/>
    <lineage>
        <taxon>Bacteria</taxon>
        <taxon>Pseudomonadati</taxon>
        <taxon>Pseudomonadota</taxon>
        <taxon>Alphaproteobacteria</taxon>
        <taxon>Hyphomicrobiales</taxon>
        <taxon>Hyphomicrobiaceae</taxon>
        <taxon>Hyphomicrobium</taxon>
    </lineage>
</organism>
<name>N0B1N7_9HYPH</name>
<evidence type="ECO:0000256" key="1">
    <source>
        <dbReference type="SAM" id="Phobius"/>
    </source>
</evidence>